<protein>
    <submittedName>
        <fullName evidence="9">Sugar translocase</fullName>
    </submittedName>
</protein>
<feature type="transmembrane region" description="Helical" evidence="7">
    <location>
        <begin position="56"/>
        <end position="73"/>
    </location>
</feature>
<evidence type="ECO:0000256" key="7">
    <source>
        <dbReference type="SAM" id="Phobius"/>
    </source>
</evidence>
<evidence type="ECO:0000313" key="9">
    <source>
        <dbReference type="EMBL" id="GIF72489.1"/>
    </source>
</evidence>
<proteinExistence type="inferred from homology"/>
<dbReference type="Pfam" id="PF04138">
    <property type="entry name" value="GtrA_DPMS_TM"/>
    <property type="match status" value="1"/>
</dbReference>
<dbReference type="EMBL" id="BONE01000012">
    <property type="protein sequence ID" value="GIF72489.1"/>
    <property type="molecule type" value="Genomic_DNA"/>
</dbReference>
<sequence length="192" mass="21611">MRMTSRLLQILPPSLRKHVFRRREAVKFLAVGGFCWVLTAVINVILKVTIFEAKPVTALTVATIIAAFVSYALNREWTFRTRGGRRAHHELALYIVINGVGIALNSAPLYLARYAFALQTPHISRTAQEISDFLWGMIFGTLLAMVFRLWAYRKWVFPQADARPSTRRRGATTLAQARAAAEAPADLDRKVA</sequence>
<reference evidence="9 10" key="1">
    <citation type="submission" date="2021-01" db="EMBL/GenBank/DDBJ databases">
        <title>Whole genome shotgun sequence of Asanoa siamensis NBRC 107932.</title>
        <authorList>
            <person name="Komaki H."/>
            <person name="Tamura T."/>
        </authorList>
    </citation>
    <scope>NUCLEOTIDE SEQUENCE [LARGE SCALE GENOMIC DNA]</scope>
    <source>
        <strain evidence="9 10">NBRC 107932</strain>
    </source>
</reference>
<comment type="subcellular location">
    <subcellularLocation>
        <location evidence="1">Membrane</location>
        <topology evidence="1">Multi-pass membrane protein</topology>
    </subcellularLocation>
</comment>
<feature type="transmembrane region" description="Helical" evidence="7">
    <location>
        <begin position="93"/>
        <end position="113"/>
    </location>
</feature>
<evidence type="ECO:0000313" key="10">
    <source>
        <dbReference type="Proteomes" id="UP000604117"/>
    </source>
</evidence>
<dbReference type="PANTHER" id="PTHR38459:SF1">
    <property type="entry name" value="PROPHAGE BACTOPRENOL-LINKED GLUCOSE TRANSLOCASE HOMOLOG"/>
    <property type="match status" value="1"/>
</dbReference>
<evidence type="ECO:0000256" key="1">
    <source>
        <dbReference type="ARBA" id="ARBA00004141"/>
    </source>
</evidence>
<feature type="region of interest" description="Disordered" evidence="6">
    <location>
        <begin position="171"/>
        <end position="192"/>
    </location>
</feature>
<evidence type="ECO:0000256" key="3">
    <source>
        <dbReference type="ARBA" id="ARBA00022692"/>
    </source>
</evidence>
<evidence type="ECO:0000256" key="4">
    <source>
        <dbReference type="ARBA" id="ARBA00022989"/>
    </source>
</evidence>
<evidence type="ECO:0000256" key="6">
    <source>
        <dbReference type="SAM" id="MobiDB-lite"/>
    </source>
</evidence>
<evidence type="ECO:0000256" key="5">
    <source>
        <dbReference type="ARBA" id="ARBA00023136"/>
    </source>
</evidence>
<feature type="transmembrane region" description="Helical" evidence="7">
    <location>
        <begin position="133"/>
        <end position="151"/>
    </location>
</feature>
<evidence type="ECO:0000256" key="2">
    <source>
        <dbReference type="ARBA" id="ARBA00009399"/>
    </source>
</evidence>
<keyword evidence="5 7" id="KW-0472">Membrane</keyword>
<dbReference type="InterPro" id="IPR051401">
    <property type="entry name" value="GtrA_CellWall_Glycosyl"/>
</dbReference>
<accession>A0ABQ4CMH9</accession>
<keyword evidence="10" id="KW-1185">Reference proteome</keyword>
<keyword evidence="3 7" id="KW-0812">Transmembrane</keyword>
<feature type="transmembrane region" description="Helical" evidence="7">
    <location>
        <begin position="25"/>
        <end position="50"/>
    </location>
</feature>
<comment type="caution">
    <text evidence="9">The sequence shown here is derived from an EMBL/GenBank/DDBJ whole genome shotgun (WGS) entry which is preliminary data.</text>
</comment>
<feature type="domain" description="GtrA/DPMS transmembrane" evidence="8">
    <location>
        <begin position="27"/>
        <end position="157"/>
    </location>
</feature>
<keyword evidence="4 7" id="KW-1133">Transmembrane helix</keyword>
<comment type="similarity">
    <text evidence="2">Belongs to the GtrA family.</text>
</comment>
<name>A0ABQ4CMH9_9ACTN</name>
<dbReference type="InterPro" id="IPR007267">
    <property type="entry name" value="GtrA_DPMS_TM"/>
</dbReference>
<dbReference type="Proteomes" id="UP000604117">
    <property type="component" value="Unassembled WGS sequence"/>
</dbReference>
<gene>
    <name evidence="9" type="ORF">Asi02nite_20070</name>
</gene>
<organism evidence="9 10">
    <name type="scientific">Asanoa siamensis</name>
    <dbReference type="NCBI Taxonomy" id="926357"/>
    <lineage>
        <taxon>Bacteria</taxon>
        <taxon>Bacillati</taxon>
        <taxon>Actinomycetota</taxon>
        <taxon>Actinomycetes</taxon>
        <taxon>Micromonosporales</taxon>
        <taxon>Micromonosporaceae</taxon>
        <taxon>Asanoa</taxon>
    </lineage>
</organism>
<feature type="compositionally biased region" description="Low complexity" evidence="6">
    <location>
        <begin position="171"/>
        <end position="184"/>
    </location>
</feature>
<dbReference type="PANTHER" id="PTHR38459">
    <property type="entry name" value="PROPHAGE BACTOPRENOL-LINKED GLUCOSE TRANSLOCASE HOMOLOG"/>
    <property type="match status" value="1"/>
</dbReference>
<evidence type="ECO:0000259" key="8">
    <source>
        <dbReference type="Pfam" id="PF04138"/>
    </source>
</evidence>